<evidence type="ECO:0000313" key="2">
    <source>
        <dbReference type="Proteomes" id="UP000444721"/>
    </source>
</evidence>
<evidence type="ECO:0008006" key="3">
    <source>
        <dbReference type="Google" id="ProtNLM"/>
    </source>
</evidence>
<dbReference type="EMBL" id="VFQX01000004">
    <property type="protein sequence ID" value="KAF0984044.1"/>
    <property type="molecule type" value="Genomic_DNA"/>
</dbReference>
<dbReference type="VEuPathDB" id="AmoebaDB:NF0037380"/>
<protein>
    <recommendedName>
        <fullName evidence="3">Conditioned medium factor</fullName>
    </recommendedName>
</protein>
<comment type="caution">
    <text evidence="1">The sequence shown here is derived from an EMBL/GenBank/DDBJ whole genome shotgun (WGS) entry which is preliminary data.</text>
</comment>
<proteinExistence type="predicted"/>
<dbReference type="AlphaFoldDB" id="A0A6A5CBW2"/>
<dbReference type="GeneID" id="68115177"/>
<sequence>MPFAQCSSEEIIPSTYYKHLQGDPSEFSNFNDPSPSMASLVSDSYMMEINLDKQDAKLIWKGFIPVDSLEHVSVSIVSPDAQYMDLQILNFDDEPTGQPIVADISESWMGYEKESSVPAKIYKFTKVDQIRTGDWFVQVSLNKQTAPQEIIEKYLAKESTSTDAMLVIYNSSPLTAHTQSLSFKTLVGDKIGFVTRISEKSEIEKRATLGVQYVPKAIPLASFEHIEAEMDVILPDGHATVIPMKDAVSSGRFALDPKLHQDGTFSGEFVATEKGIFHFTVLVKGIVSDEMKARLFANAKMVPSQQKITFMRTTQHIVSVVEKDLELVNVGTIATFNQFDEMMTVNLQAKQLVKDAEPKKYKAYAEIWARSQDGSSIVPVCWVLGMSLSAPSTQGKDLMAIPLQFSMKWLSKANAQLPLTLKNVKIQDVDSSTIISEIAEISQVSTHHEHVDEMTKLVKRRVTDQEAVHKFAKMLLNSLYAFNKGDQVTEMMTLGPRPKELTAPQVTTTKRGVSSGHKVILVHGYCSGGNPFTESDFQNAVIFSDIKQSRTNDQFAQLIWQIGKDLPSFSVVSHSQGGLAAAHLYTFYWSQADNVPSNPNIRILQSVGSPYGGCSAAGSIANVGKIFGAGCGSNTDLSVEGASKWLKTIPESSQKKIYYYATQNPDGGKSCQSLMDWVLYKPNDGTVEIRFTTAFAAANNMGITKGWCHTADMAYPAQGTDHDRNAVLNKYANGF</sequence>
<evidence type="ECO:0000313" key="1">
    <source>
        <dbReference type="EMBL" id="KAF0984044.1"/>
    </source>
</evidence>
<gene>
    <name evidence="1" type="ORF">FDP41_007959</name>
</gene>
<dbReference type="Proteomes" id="UP000444721">
    <property type="component" value="Unassembled WGS sequence"/>
</dbReference>
<dbReference type="Gene3D" id="3.40.50.1820">
    <property type="entry name" value="alpha/beta hydrolase"/>
    <property type="match status" value="1"/>
</dbReference>
<dbReference type="RefSeq" id="XP_044568757.1">
    <property type="nucleotide sequence ID" value="XM_044711760.1"/>
</dbReference>
<dbReference type="OrthoDB" id="15309at2759"/>
<dbReference type="SUPFAM" id="SSF53474">
    <property type="entry name" value="alpha/beta-Hydrolases"/>
    <property type="match status" value="1"/>
</dbReference>
<dbReference type="VEuPathDB" id="AmoebaDB:FDP41_007959"/>
<dbReference type="InterPro" id="IPR029058">
    <property type="entry name" value="AB_hydrolase_fold"/>
</dbReference>
<reference evidence="1 2" key="1">
    <citation type="journal article" date="2019" name="Sci. Rep.">
        <title>Nanopore sequencing improves the draft genome of the human pathogenic amoeba Naegleria fowleri.</title>
        <authorList>
            <person name="Liechti N."/>
            <person name="Schurch N."/>
            <person name="Bruggmann R."/>
            <person name="Wittwer M."/>
        </authorList>
    </citation>
    <scope>NUCLEOTIDE SEQUENCE [LARGE SCALE GENOMIC DNA]</scope>
    <source>
        <strain evidence="1 2">ATCC 30894</strain>
    </source>
</reference>
<accession>A0A6A5CBW2</accession>
<dbReference type="OMA" id="KWLSKAN"/>
<name>A0A6A5CBW2_NAEFO</name>
<keyword evidence="2" id="KW-1185">Reference proteome</keyword>
<organism evidence="1 2">
    <name type="scientific">Naegleria fowleri</name>
    <name type="common">Brain eating amoeba</name>
    <dbReference type="NCBI Taxonomy" id="5763"/>
    <lineage>
        <taxon>Eukaryota</taxon>
        <taxon>Discoba</taxon>
        <taxon>Heterolobosea</taxon>
        <taxon>Tetramitia</taxon>
        <taxon>Eutetramitia</taxon>
        <taxon>Vahlkampfiidae</taxon>
        <taxon>Naegleria</taxon>
    </lineage>
</organism>
<dbReference type="VEuPathDB" id="AmoebaDB:NfTy_004600"/>